<dbReference type="EMBL" id="BTRK01000001">
    <property type="protein sequence ID" value="GMR32903.1"/>
    <property type="molecule type" value="Genomic_DNA"/>
</dbReference>
<keyword evidence="10" id="KW-1185">Reference proteome</keyword>
<evidence type="ECO:0000256" key="3">
    <source>
        <dbReference type="ARBA" id="ARBA00022692"/>
    </source>
</evidence>
<dbReference type="PANTHER" id="PTHR11923">
    <property type="entry name" value="SCAVENGER RECEPTOR CLASS B TYPE-1 SR-B1"/>
    <property type="match status" value="1"/>
</dbReference>
<reference evidence="10" key="1">
    <citation type="submission" date="2022-10" db="EMBL/GenBank/DDBJ databases">
        <title>Genome assembly of Pristionchus species.</title>
        <authorList>
            <person name="Yoshida K."/>
            <person name="Sommer R.J."/>
        </authorList>
    </citation>
    <scope>NUCLEOTIDE SEQUENCE [LARGE SCALE GENOMIC DNA]</scope>
    <source>
        <strain evidence="10">RS5460</strain>
    </source>
</reference>
<dbReference type="GO" id="GO:0005044">
    <property type="term" value="F:scavenger receptor activity"/>
    <property type="evidence" value="ECO:0007669"/>
    <property type="project" value="TreeGrafter"/>
</dbReference>
<keyword evidence="4 8" id="KW-1133">Transmembrane helix</keyword>
<keyword evidence="3 8" id="KW-0812">Transmembrane</keyword>
<feature type="compositionally biased region" description="Basic and acidic residues" evidence="7">
    <location>
        <begin position="613"/>
        <end position="635"/>
    </location>
</feature>
<comment type="caution">
    <text evidence="9">The sequence shown here is derived from an EMBL/GenBank/DDBJ whole genome shotgun (WGS) entry which is preliminary data.</text>
</comment>
<dbReference type="Pfam" id="PF01130">
    <property type="entry name" value="CD36"/>
    <property type="match status" value="1"/>
</dbReference>
<evidence type="ECO:0000256" key="1">
    <source>
        <dbReference type="ARBA" id="ARBA00004370"/>
    </source>
</evidence>
<dbReference type="GO" id="GO:0005737">
    <property type="term" value="C:cytoplasm"/>
    <property type="evidence" value="ECO:0007669"/>
    <property type="project" value="TreeGrafter"/>
</dbReference>
<feature type="transmembrane region" description="Helical" evidence="8">
    <location>
        <begin position="553"/>
        <end position="576"/>
    </location>
</feature>
<name>A0AAN4Z2I9_9BILA</name>
<feature type="non-terminal residue" evidence="9">
    <location>
        <position position="1"/>
    </location>
</feature>
<evidence type="ECO:0000256" key="6">
    <source>
        <dbReference type="ARBA" id="ARBA00023180"/>
    </source>
</evidence>
<dbReference type="PRINTS" id="PR01609">
    <property type="entry name" value="CD36FAMILY"/>
</dbReference>
<evidence type="ECO:0000256" key="4">
    <source>
        <dbReference type="ARBA" id="ARBA00022989"/>
    </source>
</evidence>
<sequence length="657" mass="74300">ATMCSILMCILGSQIAAKGAAAAAAGKMAKKQRPGRCCTITMIILGVLLVVLGLLLLIPFPISWYPALVKSQIPLIERKDGSYTKLTGFWQNLPQLATYDFYFFNITNMDEMIYEGAKAHLVEVGPYAYMETEFKEGIQWMDDNMRVYYRSNKTWVFRPDLSCTGCMEDDVVTLPNAAYATTLALKAQNDMPPNVLRLLDLLLQALGENPMSSVTVGGILFNAYDDPFLDLVNSNITKLLVELGGGTLGGVPVPDIPYMGYFPHYNHTNDEDYVVRTGQDDPMMAFQIEKWAGQDRLSWWSGEAAEFKGAGDGTFYKPFIEDDDVLMNFQSFACRAYNMEVSHHEQWTGIDATVFTFAEDSYDSNKEHNIGYRYENLEYIDYFPDWPTCGPNHTYQPWAMGDKCVGVDCRFDVNFCSDCCDGSHYERTIFMPPGIVPLRCLPGQNKRLPFAGFLSPPHFSSSPSQVHDMMVGLAPDPVKHEMGRWWINTITGGTVHALFNMQLTIPIYNDEDFMLTTHMRNSFLPSFWTHIDANLKPYAHDFIVLSAQTVPSVVLGLGISFLILAVIFFAIAFCCFRRGRKREDEEEVFHTFTYNVSTEDEKKPAAVQIRPIADAEQRRESPAQKYPELYEKESPESSLSWKSRTLQHEGATEEAWS</sequence>
<evidence type="ECO:0000256" key="2">
    <source>
        <dbReference type="ARBA" id="ARBA00010532"/>
    </source>
</evidence>
<feature type="region of interest" description="Disordered" evidence="7">
    <location>
        <begin position="610"/>
        <end position="657"/>
    </location>
</feature>
<dbReference type="Proteomes" id="UP001328107">
    <property type="component" value="Unassembled WGS sequence"/>
</dbReference>
<dbReference type="GO" id="GO:0016020">
    <property type="term" value="C:membrane"/>
    <property type="evidence" value="ECO:0007669"/>
    <property type="project" value="UniProtKB-SubCell"/>
</dbReference>
<feature type="transmembrane region" description="Helical" evidence="8">
    <location>
        <begin position="37"/>
        <end position="62"/>
    </location>
</feature>
<dbReference type="InterPro" id="IPR002159">
    <property type="entry name" value="CD36_fam"/>
</dbReference>
<comment type="subcellular location">
    <subcellularLocation>
        <location evidence="1">Membrane</location>
    </subcellularLocation>
</comment>
<evidence type="ECO:0000256" key="5">
    <source>
        <dbReference type="ARBA" id="ARBA00023136"/>
    </source>
</evidence>
<protein>
    <submittedName>
        <fullName evidence="9">Uncharacterized protein</fullName>
    </submittedName>
</protein>
<keyword evidence="6" id="KW-0325">Glycoprotein</keyword>
<comment type="similarity">
    <text evidence="2">Belongs to the CD36 family.</text>
</comment>
<gene>
    <name evidence="9" type="ORF">PMAYCL1PPCAC_03098</name>
</gene>
<evidence type="ECO:0000313" key="9">
    <source>
        <dbReference type="EMBL" id="GMR32903.1"/>
    </source>
</evidence>
<dbReference type="AlphaFoldDB" id="A0AAN4Z2I9"/>
<organism evidence="9 10">
    <name type="scientific">Pristionchus mayeri</name>
    <dbReference type="NCBI Taxonomy" id="1317129"/>
    <lineage>
        <taxon>Eukaryota</taxon>
        <taxon>Metazoa</taxon>
        <taxon>Ecdysozoa</taxon>
        <taxon>Nematoda</taxon>
        <taxon>Chromadorea</taxon>
        <taxon>Rhabditida</taxon>
        <taxon>Rhabditina</taxon>
        <taxon>Diplogasteromorpha</taxon>
        <taxon>Diplogasteroidea</taxon>
        <taxon>Neodiplogasteridae</taxon>
        <taxon>Pristionchus</taxon>
    </lineage>
</organism>
<evidence type="ECO:0000256" key="8">
    <source>
        <dbReference type="SAM" id="Phobius"/>
    </source>
</evidence>
<accession>A0AAN4Z2I9</accession>
<evidence type="ECO:0000256" key="7">
    <source>
        <dbReference type="SAM" id="MobiDB-lite"/>
    </source>
</evidence>
<dbReference type="PANTHER" id="PTHR11923:SF106">
    <property type="entry name" value="SCAVENGER RECEPTOR (CD36 FAMILY) RELATED"/>
    <property type="match status" value="1"/>
</dbReference>
<evidence type="ECO:0000313" key="10">
    <source>
        <dbReference type="Proteomes" id="UP001328107"/>
    </source>
</evidence>
<keyword evidence="5 8" id="KW-0472">Membrane</keyword>
<proteinExistence type="inferred from homology"/>